<keyword evidence="2" id="KW-1185">Reference proteome</keyword>
<organism evidence="1 2">
    <name type="scientific">Metallibacterium scheffleri</name>
    <dbReference type="NCBI Taxonomy" id="993689"/>
    <lineage>
        <taxon>Bacteria</taxon>
        <taxon>Pseudomonadati</taxon>
        <taxon>Pseudomonadota</taxon>
        <taxon>Gammaproteobacteria</taxon>
        <taxon>Lysobacterales</taxon>
        <taxon>Rhodanobacteraceae</taxon>
        <taxon>Metallibacterium</taxon>
    </lineage>
</organism>
<reference evidence="1 2" key="1">
    <citation type="submission" date="2017-02" db="EMBL/GenBank/DDBJ databases">
        <title>Whole genome sequencing of Metallibacterium scheffleri DSM 24874 (T).</title>
        <authorList>
            <person name="Kumar S."/>
            <person name="Patil P."/>
            <person name="Patil P.B."/>
        </authorList>
    </citation>
    <scope>NUCLEOTIDE SEQUENCE [LARGE SCALE GENOMIC DNA]</scope>
    <source>
        <strain evidence="1 2">DSM 24874</strain>
    </source>
</reference>
<protein>
    <submittedName>
        <fullName evidence="1">Uncharacterized protein</fullName>
    </submittedName>
</protein>
<gene>
    <name evidence="1" type="ORF">B1806_13560</name>
</gene>
<accession>A0A4S3KHN1</accession>
<proteinExistence type="predicted"/>
<dbReference type="Proteomes" id="UP000307749">
    <property type="component" value="Unassembled WGS sequence"/>
</dbReference>
<dbReference type="AlphaFoldDB" id="A0A4S3KHN1"/>
<sequence length="400" mass="43698">MDSQLSVAYAAALVRDSSHANDLKLDEINWLGERNQEMWELLASQREFPLLPNGLEATLAKFYQLRIAFLHDIDNAAVTRGMPIAQRVLHAAATLPARATDPLKALEAAGLVVLPEEAQSASSPERAIATLAAPPDAALQAALDRFRPYPGTVVYLPSVGLGGAFYIEGTAYCQYWVVFEKQGNATVPVSGPAGGLLGGCIRDGGSTGYLALIHGHPVALDVTNDTSFPNITDFQWQRWLGGSTWGPARRIRFRYDYSLKSSSENFCSKTSPACTLIEGVALGTAQRYMRDALALANPAGETGAQKARFRQLLQLAPHRKEWGYCWYPLWFPTRLKGKLTIGGITQSHIGCHPVSSLDVAFWGTRNHGTQWWHADSTIDVDRGKLLLAALMPPFNRPNSP</sequence>
<evidence type="ECO:0000313" key="1">
    <source>
        <dbReference type="EMBL" id="THD08227.1"/>
    </source>
</evidence>
<name>A0A4S3KHN1_9GAMM</name>
<dbReference type="EMBL" id="MWQO01000051">
    <property type="protein sequence ID" value="THD08227.1"/>
    <property type="molecule type" value="Genomic_DNA"/>
</dbReference>
<evidence type="ECO:0000313" key="2">
    <source>
        <dbReference type="Proteomes" id="UP000307749"/>
    </source>
</evidence>
<comment type="caution">
    <text evidence="1">The sequence shown here is derived from an EMBL/GenBank/DDBJ whole genome shotgun (WGS) entry which is preliminary data.</text>
</comment>